<protein>
    <recommendedName>
        <fullName evidence="8">Rhodopsin domain-containing protein</fullName>
    </recommendedName>
</protein>
<evidence type="ECO:0000256" key="3">
    <source>
        <dbReference type="ARBA" id="ARBA00022989"/>
    </source>
</evidence>
<evidence type="ECO:0000256" key="7">
    <source>
        <dbReference type="SAM" id="Phobius"/>
    </source>
</evidence>
<dbReference type="InterPro" id="IPR049326">
    <property type="entry name" value="Rhodopsin_dom_fungi"/>
</dbReference>
<dbReference type="PANTHER" id="PTHR33048:SF146">
    <property type="entry name" value="INTEGRAL MEMBRANE PROTEIN"/>
    <property type="match status" value="1"/>
</dbReference>
<evidence type="ECO:0000259" key="8">
    <source>
        <dbReference type="Pfam" id="PF20684"/>
    </source>
</evidence>
<keyword evidence="10" id="KW-1185">Reference proteome</keyword>
<evidence type="ECO:0000256" key="4">
    <source>
        <dbReference type="ARBA" id="ARBA00023136"/>
    </source>
</evidence>
<feature type="transmembrane region" description="Helical" evidence="7">
    <location>
        <begin position="213"/>
        <end position="238"/>
    </location>
</feature>
<evidence type="ECO:0000256" key="6">
    <source>
        <dbReference type="SAM" id="MobiDB-lite"/>
    </source>
</evidence>
<feature type="transmembrane region" description="Helical" evidence="7">
    <location>
        <begin position="12"/>
        <end position="34"/>
    </location>
</feature>
<keyword evidence="4 7" id="KW-0472">Membrane</keyword>
<dbReference type="InterPro" id="IPR052337">
    <property type="entry name" value="SAT4-like"/>
</dbReference>
<keyword evidence="3 7" id="KW-1133">Transmembrane helix</keyword>
<feature type="transmembrane region" description="Helical" evidence="7">
    <location>
        <begin position="132"/>
        <end position="152"/>
    </location>
</feature>
<accession>A0ABR0E6J0</accession>
<evidence type="ECO:0000256" key="5">
    <source>
        <dbReference type="ARBA" id="ARBA00038359"/>
    </source>
</evidence>
<dbReference type="PANTHER" id="PTHR33048">
    <property type="entry name" value="PTH11-LIKE INTEGRAL MEMBRANE PROTEIN (AFU_ORTHOLOGUE AFUA_5G11245)"/>
    <property type="match status" value="1"/>
</dbReference>
<evidence type="ECO:0000313" key="10">
    <source>
        <dbReference type="Proteomes" id="UP001305779"/>
    </source>
</evidence>
<reference evidence="9 10" key="1">
    <citation type="journal article" date="2023" name="G3 (Bethesda)">
        <title>A chromosome-level genome assembly of Zasmidium syzygii isolated from banana leaves.</title>
        <authorList>
            <person name="van Westerhoven A.C."/>
            <person name="Mehrabi R."/>
            <person name="Talebi R."/>
            <person name="Steentjes M.B.F."/>
            <person name="Corcolon B."/>
            <person name="Chong P.A."/>
            <person name="Kema G.H.J."/>
            <person name="Seidl M.F."/>
        </authorList>
    </citation>
    <scope>NUCLEOTIDE SEQUENCE [LARGE SCALE GENOMIC DNA]</scope>
    <source>
        <strain evidence="9 10">P124</strain>
    </source>
</reference>
<comment type="caution">
    <text evidence="9">The sequence shown here is derived from an EMBL/GenBank/DDBJ whole genome shotgun (WGS) entry which is preliminary data.</text>
</comment>
<feature type="compositionally biased region" description="Polar residues" evidence="6">
    <location>
        <begin position="309"/>
        <end position="327"/>
    </location>
</feature>
<feature type="transmembrane region" description="Helical" evidence="7">
    <location>
        <begin position="46"/>
        <end position="65"/>
    </location>
</feature>
<feature type="region of interest" description="Disordered" evidence="6">
    <location>
        <begin position="278"/>
        <end position="373"/>
    </location>
</feature>
<evidence type="ECO:0000313" key="9">
    <source>
        <dbReference type="EMBL" id="KAK4496855.1"/>
    </source>
</evidence>
<sequence length="373" mass="41941">MALLEAFVGRDVLEAFCILGIVVTSVVGALRAYVRIAKQGRLHEDDFALFFGLALYITLCALYMADIPYLYSVMGWLSGHTEFSQKIVADYTQMMRFNFAVTMFFWAVLWSVKISLLLFFRRVILNTNFIRAWWVIMMFTILTFIGCVISQFTSCDSIHDFTRLGACSSVRNQRAQIISLYYSFAVDVLTDILIMAFPLRILMTLKMSARDKWILAGLFSVTIVAIVTSILRVFFIYAKTGNSTPSPTWLGFWAVVECMVSIIVGCIPAVSQIFRKSDPNSSQYHKSGSGSNSRSNPRNRSYDPAVYSGSGSAKTTVETSAKGSPSSESERELHPGPHRIQSRTEIIITDEDADDDDLELRELYHGRRRGTAT</sequence>
<evidence type="ECO:0000256" key="1">
    <source>
        <dbReference type="ARBA" id="ARBA00004141"/>
    </source>
</evidence>
<keyword evidence="2 7" id="KW-0812">Transmembrane</keyword>
<evidence type="ECO:0000256" key="2">
    <source>
        <dbReference type="ARBA" id="ARBA00022692"/>
    </source>
</evidence>
<gene>
    <name evidence="9" type="ORF">PRZ48_011304</name>
</gene>
<comment type="subcellular location">
    <subcellularLocation>
        <location evidence="1">Membrane</location>
        <topology evidence="1">Multi-pass membrane protein</topology>
    </subcellularLocation>
</comment>
<proteinExistence type="inferred from homology"/>
<feature type="domain" description="Rhodopsin" evidence="8">
    <location>
        <begin position="30"/>
        <end position="276"/>
    </location>
</feature>
<dbReference type="EMBL" id="JAXOVC010000009">
    <property type="protein sequence ID" value="KAK4496855.1"/>
    <property type="molecule type" value="Genomic_DNA"/>
</dbReference>
<dbReference type="Proteomes" id="UP001305779">
    <property type="component" value="Unassembled WGS sequence"/>
</dbReference>
<name>A0ABR0E6J0_ZASCE</name>
<feature type="transmembrane region" description="Helical" evidence="7">
    <location>
        <begin position="99"/>
        <end position="120"/>
    </location>
</feature>
<organism evidence="9 10">
    <name type="scientific">Zasmidium cellare</name>
    <name type="common">Wine cellar mold</name>
    <name type="synonym">Racodium cellare</name>
    <dbReference type="NCBI Taxonomy" id="395010"/>
    <lineage>
        <taxon>Eukaryota</taxon>
        <taxon>Fungi</taxon>
        <taxon>Dikarya</taxon>
        <taxon>Ascomycota</taxon>
        <taxon>Pezizomycotina</taxon>
        <taxon>Dothideomycetes</taxon>
        <taxon>Dothideomycetidae</taxon>
        <taxon>Mycosphaerellales</taxon>
        <taxon>Mycosphaerellaceae</taxon>
        <taxon>Zasmidium</taxon>
    </lineage>
</organism>
<feature type="compositionally biased region" description="Low complexity" evidence="6">
    <location>
        <begin position="287"/>
        <end position="299"/>
    </location>
</feature>
<feature type="transmembrane region" description="Helical" evidence="7">
    <location>
        <begin position="250"/>
        <end position="270"/>
    </location>
</feature>
<feature type="transmembrane region" description="Helical" evidence="7">
    <location>
        <begin position="180"/>
        <end position="201"/>
    </location>
</feature>
<dbReference type="Pfam" id="PF20684">
    <property type="entry name" value="Fung_rhodopsin"/>
    <property type="match status" value="1"/>
</dbReference>
<feature type="compositionally biased region" description="Acidic residues" evidence="6">
    <location>
        <begin position="348"/>
        <end position="359"/>
    </location>
</feature>
<comment type="similarity">
    <text evidence="5">Belongs to the SAT4 family.</text>
</comment>